<comment type="caution">
    <text evidence="3">The sequence shown here is derived from an EMBL/GenBank/DDBJ whole genome shotgun (WGS) entry which is preliminary data.</text>
</comment>
<dbReference type="SMART" id="SM00240">
    <property type="entry name" value="FHA"/>
    <property type="match status" value="1"/>
</dbReference>
<reference evidence="3" key="1">
    <citation type="submission" date="2019-12" db="EMBL/GenBank/DDBJ databases">
        <authorList>
            <person name="Scholes J."/>
        </authorList>
    </citation>
    <scope>NUCLEOTIDE SEQUENCE</scope>
</reference>
<gene>
    <name evidence="3" type="ORF">SHERM_23527</name>
</gene>
<protein>
    <submittedName>
        <fullName evidence="3">FHA domain-containing protein PS1</fullName>
    </submittedName>
</protein>
<dbReference type="PANTHER" id="PTHR22593">
    <property type="entry name" value="TRANSMEMBRANE PROTEIN 18"/>
    <property type="match status" value="1"/>
</dbReference>
<dbReference type="PROSITE" id="PS50006">
    <property type="entry name" value="FHA_DOMAIN"/>
    <property type="match status" value="1"/>
</dbReference>
<dbReference type="Pfam" id="PF13638">
    <property type="entry name" value="PIN_4"/>
    <property type="match status" value="1"/>
</dbReference>
<dbReference type="Gene3D" id="2.60.200.20">
    <property type="match status" value="1"/>
</dbReference>
<evidence type="ECO:0000259" key="2">
    <source>
        <dbReference type="PROSITE" id="PS50006"/>
    </source>
</evidence>
<dbReference type="GO" id="GO:0031965">
    <property type="term" value="C:nuclear membrane"/>
    <property type="evidence" value="ECO:0007669"/>
    <property type="project" value="TreeGrafter"/>
</dbReference>
<keyword evidence="4" id="KW-1185">Reference proteome</keyword>
<feature type="region of interest" description="Disordered" evidence="1">
    <location>
        <begin position="252"/>
        <end position="273"/>
    </location>
</feature>
<organism evidence="3 4">
    <name type="scientific">Striga hermonthica</name>
    <name type="common">Purple witchweed</name>
    <name type="synonym">Buchnera hermonthica</name>
    <dbReference type="NCBI Taxonomy" id="68872"/>
    <lineage>
        <taxon>Eukaryota</taxon>
        <taxon>Viridiplantae</taxon>
        <taxon>Streptophyta</taxon>
        <taxon>Embryophyta</taxon>
        <taxon>Tracheophyta</taxon>
        <taxon>Spermatophyta</taxon>
        <taxon>Magnoliopsida</taxon>
        <taxon>eudicotyledons</taxon>
        <taxon>Gunneridae</taxon>
        <taxon>Pentapetalae</taxon>
        <taxon>asterids</taxon>
        <taxon>lamiids</taxon>
        <taxon>Lamiales</taxon>
        <taxon>Orobanchaceae</taxon>
        <taxon>Buchnereae</taxon>
        <taxon>Striga</taxon>
    </lineage>
</organism>
<dbReference type="OrthoDB" id="444265at2759"/>
<name>A0A9N7NFG8_STRHE</name>
<dbReference type="CDD" id="cd22691">
    <property type="entry name" value="FHA_PS1-like"/>
    <property type="match status" value="1"/>
</dbReference>
<dbReference type="InterPro" id="IPR029060">
    <property type="entry name" value="PIN-like_dom_sf"/>
</dbReference>
<sequence>MAEDQELPISKEREIPVFTVLKNNCILKNIFLLDNPPSIQENVSRESEMEEILVVGRHPDCNIKLEHPSVSRFHLRIHSKPDYRSLHVTDLSSVHGTWISGKRVEPGVMVKLNEGDTLRLGASSRLYRLDWVPISRAYDINDPFVPQLVEASGVLEEEPDKATDQVINTLFDRSDQVETMGDNLEGLERLFSISDEDFGSSVRKTSSVMPLVYEDLHDSAPTEEIEKYSLPGLYSQENDICISQPCKFEQENGTPGDLLETSEGSRMNSKKKSGINIWSRRGKPESVGIETSRFRGKSARISKSLQMEKSFMDENQKNESVPVYVDDEEESFTTPDKENVFPHSHLFRDSRSEKGEILKNELVLSTPVSSVDPDEEIFTPDKENMTPGSRLLRSMKNIAGKNPSSSHRSSPLKKTYNSNMYREEASQCKKVFREWKSTNSGFKSHGSSKRELALSKGRANREPFCPLPLESPGDCKSKPKPSVCEHNNTTGGSVEDVNFSNNNTTKVAKIKWVIVVDTACLLDKNSRKELHLLRGLPGTNLVIPRIVVRELDCMLRRGDFFTRTSEVYAALQFIEESMGVAKWWISVQSSIEEVGLLPPTPPASSSSPHWFGEDKWASSVGSTPFFPCSLMQEIVTPTAGDHILDYALCCRRVRKDGQLVLLSNDVTLKIKAMAEGVLCETAQEFRRSLVNPFSARFLYTNCSPIGPTWSCEDDIVLKEKYYPSPSKKATRSSEGGGGVKGLKLILMHNSSFRQIRPVS</sequence>
<dbReference type="Pfam" id="PF00498">
    <property type="entry name" value="FHA"/>
    <property type="match status" value="1"/>
</dbReference>
<evidence type="ECO:0000313" key="3">
    <source>
        <dbReference type="EMBL" id="CAA0827832.1"/>
    </source>
</evidence>
<proteinExistence type="predicted"/>
<dbReference type="PANTHER" id="PTHR22593:SF8">
    <property type="entry name" value="FHA DOMAIN-CONTAINING PROTEIN PS1"/>
    <property type="match status" value="1"/>
</dbReference>
<dbReference type="Proteomes" id="UP001153555">
    <property type="component" value="Unassembled WGS sequence"/>
</dbReference>
<feature type="region of interest" description="Disordered" evidence="1">
    <location>
        <begin position="398"/>
        <end position="420"/>
    </location>
</feature>
<dbReference type="EMBL" id="CACSLK010027752">
    <property type="protein sequence ID" value="CAA0827832.1"/>
    <property type="molecule type" value="Genomic_DNA"/>
</dbReference>
<dbReference type="InterPro" id="IPR008984">
    <property type="entry name" value="SMAD_FHA_dom_sf"/>
</dbReference>
<dbReference type="InterPro" id="IPR000253">
    <property type="entry name" value="FHA_dom"/>
</dbReference>
<evidence type="ECO:0000313" key="4">
    <source>
        <dbReference type="Proteomes" id="UP001153555"/>
    </source>
</evidence>
<dbReference type="InterPro" id="IPR002716">
    <property type="entry name" value="PIN_dom"/>
</dbReference>
<accession>A0A9N7NFG8</accession>
<dbReference type="SUPFAM" id="SSF49879">
    <property type="entry name" value="SMAD/FHA domain"/>
    <property type="match status" value="1"/>
</dbReference>
<dbReference type="SUPFAM" id="SSF88723">
    <property type="entry name" value="PIN domain-like"/>
    <property type="match status" value="1"/>
</dbReference>
<dbReference type="Gene3D" id="3.40.50.1010">
    <property type="entry name" value="5'-nuclease"/>
    <property type="match status" value="1"/>
</dbReference>
<dbReference type="AlphaFoldDB" id="A0A9N7NFG8"/>
<evidence type="ECO:0000256" key="1">
    <source>
        <dbReference type="SAM" id="MobiDB-lite"/>
    </source>
</evidence>
<feature type="domain" description="FHA" evidence="2">
    <location>
        <begin position="53"/>
        <end position="104"/>
    </location>
</feature>